<dbReference type="NCBIfam" id="TIGR04183">
    <property type="entry name" value="Por_Secre_tail"/>
    <property type="match status" value="1"/>
</dbReference>
<evidence type="ECO:0000256" key="1">
    <source>
        <dbReference type="ARBA" id="ARBA00022729"/>
    </source>
</evidence>
<keyword evidence="4" id="KW-1185">Reference proteome</keyword>
<dbReference type="InterPro" id="IPR013517">
    <property type="entry name" value="FG-GAP"/>
</dbReference>
<dbReference type="EMBL" id="QPJO01000002">
    <property type="protein sequence ID" value="RCW92689.1"/>
    <property type="molecule type" value="Genomic_DNA"/>
</dbReference>
<sequence>MKPYKLILLFFTIIQYSHAQQFIENFEIELNGIVYGESQWINIDNNSSEELIISGYDDYYNSTSAMYSYQPENIGLMSFDMEAFSNSNIEILDFNNNGFTDFIINGFNSSDLPETLLYVNDTNGSFTSQNLSIPGTSTGEMKVGDFNNDNLDDIIITGMNANYTYIAKLYLQTNDGSFTDTPTPFFGNSYGSILSFDANNDGNLDILLTGFTNNYIPETKLYLNDGNAVFTEKIDAGIAEVYFSALSAADYDNDGDEDILISGYDSTYKPFTALYNNDGNANFNINTEINLANLYWGATNFVDYDNDGDLDIFITGADENTLPHIKFYNNINNVFTEDTNANTGIYATYVSSAHWSDYDNDGDMDFVLSGLNSNNDAISKVYTNQNENLSIEVVTHNTQLLLHPNPSVNKTVNLVYDENNLNSSKNAVTIYSSLGQKVYETALINSFHEYKKSLDLTSLENGIYLMQFTFDNKRITKKLILK</sequence>
<keyword evidence="1" id="KW-0732">Signal</keyword>
<name>A0A368ZIM3_9FLAO</name>
<evidence type="ECO:0000259" key="2">
    <source>
        <dbReference type="Pfam" id="PF18962"/>
    </source>
</evidence>
<dbReference type="Gene3D" id="2.130.10.130">
    <property type="entry name" value="Integrin alpha, N-terminal"/>
    <property type="match status" value="1"/>
</dbReference>
<evidence type="ECO:0000313" key="3">
    <source>
        <dbReference type="EMBL" id="RCW92689.1"/>
    </source>
</evidence>
<dbReference type="InterPro" id="IPR028994">
    <property type="entry name" value="Integrin_alpha_N"/>
</dbReference>
<dbReference type="SUPFAM" id="SSF69318">
    <property type="entry name" value="Integrin alpha N-terminal domain"/>
    <property type="match status" value="2"/>
</dbReference>
<proteinExistence type="predicted"/>
<dbReference type="OrthoDB" id="9816120at2"/>
<dbReference type="InterPro" id="IPR026444">
    <property type="entry name" value="Secre_tail"/>
</dbReference>
<protein>
    <submittedName>
        <fullName evidence="3">Putative secreted protein (Por secretion system target)</fullName>
    </submittedName>
</protein>
<accession>A0A368ZIM3</accession>
<dbReference type="PANTHER" id="PTHR44103">
    <property type="entry name" value="PROPROTEIN CONVERTASE P"/>
    <property type="match status" value="1"/>
</dbReference>
<dbReference type="AlphaFoldDB" id="A0A368ZIM3"/>
<comment type="caution">
    <text evidence="3">The sequence shown here is derived from an EMBL/GenBank/DDBJ whole genome shotgun (WGS) entry which is preliminary data.</text>
</comment>
<dbReference type="Pfam" id="PF18962">
    <property type="entry name" value="Por_Secre_tail"/>
    <property type="match status" value="1"/>
</dbReference>
<organism evidence="3 4">
    <name type="scientific">Winogradskyella arenosi</name>
    <dbReference type="NCBI Taxonomy" id="533325"/>
    <lineage>
        <taxon>Bacteria</taxon>
        <taxon>Pseudomonadati</taxon>
        <taxon>Bacteroidota</taxon>
        <taxon>Flavobacteriia</taxon>
        <taxon>Flavobacteriales</taxon>
        <taxon>Flavobacteriaceae</taxon>
        <taxon>Winogradskyella</taxon>
    </lineage>
</organism>
<feature type="domain" description="Secretion system C-terminal sorting" evidence="2">
    <location>
        <begin position="403"/>
        <end position="480"/>
    </location>
</feature>
<evidence type="ECO:0000313" key="4">
    <source>
        <dbReference type="Proteomes" id="UP000253436"/>
    </source>
</evidence>
<reference evidence="3 4" key="1">
    <citation type="submission" date="2018-07" db="EMBL/GenBank/DDBJ databases">
        <title>Genomic Encyclopedia of Type Strains, Phase III (KMG-III): the genomes of soil and plant-associated and newly described type strains.</title>
        <authorList>
            <person name="Whitman W."/>
        </authorList>
    </citation>
    <scope>NUCLEOTIDE SEQUENCE [LARGE SCALE GENOMIC DNA]</scope>
    <source>
        <strain evidence="3 4">CECT 7958</strain>
    </source>
</reference>
<dbReference type="Pfam" id="PF13517">
    <property type="entry name" value="FG-GAP_3"/>
    <property type="match status" value="3"/>
</dbReference>
<dbReference type="PANTHER" id="PTHR44103:SF1">
    <property type="entry name" value="PROPROTEIN CONVERTASE P"/>
    <property type="match status" value="1"/>
</dbReference>
<dbReference type="Proteomes" id="UP000253436">
    <property type="component" value="Unassembled WGS sequence"/>
</dbReference>
<gene>
    <name evidence="3" type="ORF">DFQ08_102721</name>
</gene>